<feature type="compositionally biased region" description="Low complexity" evidence="2">
    <location>
        <begin position="432"/>
        <end position="451"/>
    </location>
</feature>
<feature type="region of interest" description="Disordered" evidence="2">
    <location>
        <begin position="395"/>
        <end position="451"/>
    </location>
</feature>
<dbReference type="PANTHER" id="PTHR28583:SF1">
    <property type="entry name" value="ACID CERAMIDASE"/>
    <property type="match status" value="1"/>
</dbReference>
<feature type="compositionally biased region" description="Low complexity" evidence="2">
    <location>
        <begin position="395"/>
        <end position="412"/>
    </location>
</feature>
<dbReference type="EC" id="3.5.1.23" evidence="1"/>
<accession>A0ABR4J9H0</accession>
<protein>
    <recommendedName>
        <fullName evidence="1">ceramidase</fullName>
        <ecNumber evidence="1">3.5.1.23</ecNumber>
    </recommendedName>
</protein>
<dbReference type="Proteomes" id="UP001610446">
    <property type="component" value="Unassembled WGS sequence"/>
</dbReference>
<comment type="caution">
    <text evidence="4">The sequence shown here is derived from an EMBL/GenBank/DDBJ whole genome shotgun (WGS) entry which is preliminary data.</text>
</comment>
<keyword evidence="5" id="KW-1185">Reference proteome</keyword>
<dbReference type="PANTHER" id="PTHR28583">
    <property type="entry name" value="ACID AMIDASE"/>
    <property type="match status" value="1"/>
</dbReference>
<name>A0ABR4J9H0_9EURO</name>
<evidence type="ECO:0000259" key="3">
    <source>
        <dbReference type="Pfam" id="PF15508"/>
    </source>
</evidence>
<dbReference type="InterPro" id="IPR029130">
    <property type="entry name" value="Acid_ceramidase_N"/>
</dbReference>
<feature type="domain" description="Acid ceramidase N-terminal" evidence="3">
    <location>
        <begin position="26"/>
        <end position="86"/>
    </location>
</feature>
<dbReference type="EMBL" id="JBFXLU010000173">
    <property type="protein sequence ID" value="KAL2836718.1"/>
    <property type="molecule type" value="Genomic_DNA"/>
</dbReference>
<dbReference type="Pfam" id="PF15508">
    <property type="entry name" value="NAAA-beta"/>
    <property type="match status" value="1"/>
</dbReference>
<proteinExistence type="predicted"/>
<feature type="region of interest" description="Disordered" evidence="2">
    <location>
        <begin position="331"/>
        <end position="353"/>
    </location>
</feature>
<evidence type="ECO:0000256" key="2">
    <source>
        <dbReference type="SAM" id="MobiDB-lite"/>
    </source>
</evidence>
<feature type="compositionally biased region" description="Polar residues" evidence="2">
    <location>
        <begin position="1"/>
        <end position="26"/>
    </location>
</feature>
<feature type="region of interest" description="Disordered" evidence="2">
    <location>
        <begin position="1"/>
        <end position="32"/>
    </location>
</feature>
<gene>
    <name evidence="4" type="ORF">BJY01DRAFT_52970</name>
</gene>
<reference evidence="4 5" key="1">
    <citation type="submission" date="2024-07" db="EMBL/GenBank/DDBJ databases">
        <title>Section-level genome sequencing and comparative genomics of Aspergillus sections Usti and Cavernicolus.</title>
        <authorList>
            <consortium name="Lawrence Berkeley National Laboratory"/>
            <person name="Nybo J.L."/>
            <person name="Vesth T.C."/>
            <person name="Theobald S."/>
            <person name="Frisvad J.C."/>
            <person name="Larsen T.O."/>
            <person name="Kjaerboelling I."/>
            <person name="Rothschild-Mancinelli K."/>
            <person name="Lyhne E.K."/>
            <person name="Kogle M.E."/>
            <person name="Barry K."/>
            <person name="Clum A."/>
            <person name="Na H."/>
            <person name="Ledsgaard L."/>
            <person name="Lin J."/>
            <person name="Lipzen A."/>
            <person name="Kuo A."/>
            <person name="Riley R."/>
            <person name="Mondo S."/>
            <person name="Labutti K."/>
            <person name="Haridas S."/>
            <person name="Pangalinan J."/>
            <person name="Salamov A.A."/>
            <person name="Simmons B.A."/>
            <person name="Magnuson J.K."/>
            <person name="Chen J."/>
            <person name="Drula E."/>
            <person name="Henrissat B."/>
            <person name="Wiebenga A."/>
            <person name="Lubbers R.J."/>
            <person name="Gomes A.C."/>
            <person name="Makela M.R."/>
            <person name="Stajich J."/>
            <person name="Grigoriev I.V."/>
            <person name="Mortensen U.H."/>
            <person name="De Vries R.P."/>
            <person name="Baker S.E."/>
            <person name="Andersen M.R."/>
        </authorList>
    </citation>
    <scope>NUCLEOTIDE SEQUENCE [LARGE SCALE GENOMIC DNA]</scope>
    <source>
        <strain evidence="4 5">CBS 123904</strain>
    </source>
</reference>
<evidence type="ECO:0000313" key="5">
    <source>
        <dbReference type="Proteomes" id="UP001610446"/>
    </source>
</evidence>
<evidence type="ECO:0000313" key="4">
    <source>
        <dbReference type="EMBL" id="KAL2836718.1"/>
    </source>
</evidence>
<evidence type="ECO:0000256" key="1">
    <source>
        <dbReference type="ARBA" id="ARBA00011891"/>
    </source>
</evidence>
<organism evidence="4 5">
    <name type="scientific">Aspergillus pseudoustus</name>
    <dbReference type="NCBI Taxonomy" id="1810923"/>
    <lineage>
        <taxon>Eukaryota</taxon>
        <taxon>Fungi</taxon>
        <taxon>Dikarya</taxon>
        <taxon>Ascomycota</taxon>
        <taxon>Pezizomycotina</taxon>
        <taxon>Eurotiomycetes</taxon>
        <taxon>Eurotiomycetidae</taxon>
        <taxon>Eurotiales</taxon>
        <taxon>Aspergillaceae</taxon>
        <taxon>Aspergillus</taxon>
        <taxon>Aspergillus subgen. Nidulantes</taxon>
    </lineage>
</organism>
<sequence>MPSSSAPGTPSTIGTSSVESTSTGDTPPTHRIDLSLAPRARYASLVAEYAPRLRSITSIFDTLVLDIFPESYLRWIKALARVFLRRVYDDEETEEIRGIAETTGIEVYLVVCLNVLLDLLMGCTSGAALYKPGHGDGDGLLGGGEEGDARMLHFRTLDWDMPALRQLLVTLEFVESDEPSAPVVARSVTYVGFVGILTGVRPGLSVSLNFRPNHDDTSWVKNFKYYGRHLLVLLGCKRSIPSMLRQTIVPSRPGKPSWFSYLFSYLLIWKRYRTQQPMNTLPLKSTVSHILSTPSTACYLILSDGRESYVLEKDYKTTTVESSTSFIVATNNDRDVATPQATEHSSRQEHTGASLTVAGDPVLLVDFIKDSIERRACMQANWDIKVTRARQAARRASQASSISFGSSSQARSDPLRRTRSSRREGQTTDNNQTQDSAPATTTATASIASAAQPEVTASLEELVTWTSRYPTTNEMTHFATILDPMRGTVAWIKRYLEPLECSWELTDFE</sequence>
<feature type="compositionally biased region" description="Basic and acidic residues" evidence="2">
    <location>
        <begin position="413"/>
        <end position="426"/>
    </location>
</feature>